<gene>
    <name evidence="3" type="ORF">HCN08_30905</name>
</gene>
<evidence type="ECO:0000259" key="2">
    <source>
        <dbReference type="PROSITE" id="PS50994"/>
    </source>
</evidence>
<dbReference type="EMBL" id="JAATEJ010000034">
    <property type="protein sequence ID" value="NJP47784.1"/>
    <property type="molecule type" value="Genomic_DNA"/>
</dbReference>
<reference evidence="3 4" key="1">
    <citation type="submission" date="2020-03" db="EMBL/GenBank/DDBJ databases">
        <title>WGS of actinomycetes isolated from Thailand.</title>
        <authorList>
            <person name="Thawai C."/>
        </authorList>
    </citation>
    <scope>NUCLEOTIDE SEQUENCE [LARGE SCALE GENOMIC DNA]</scope>
    <source>
        <strain evidence="3 4">PRB2-1</strain>
    </source>
</reference>
<dbReference type="SUPFAM" id="SSF53098">
    <property type="entry name" value="Ribonuclease H-like"/>
    <property type="match status" value="1"/>
</dbReference>
<feature type="region of interest" description="Disordered" evidence="1">
    <location>
        <begin position="139"/>
        <end position="168"/>
    </location>
</feature>
<dbReference type="InterPro" id="IPR001584">
    <property type="entry name" value="Integrase_cat-core"/>
</dbReference>
<feature type="domain" description="Integrase catalytic" evidence="2">
    <location>
        <begin position="153"/>
        <end position="350"/>
    </location>
</feature>
<keyword evidence="4" id="KW-1185">Reference proteome</keyword>
<evidence type="ECO:0000313" key="4">
    <source>
        <dbReference type="Proteomes" id="UP000734511"/>
    </source>
</evidence>
<dbReference type="Proteomes" id="UP000734511">
    <property type="component" value="Unassembled WGS sequence"/>
</dbReference>
<dbReference type="Gene3D" id="3.30.420.10">
    <property type="entry name" value="Ribonuclease H-like superfamily/Ribonuclease H"/>
    <property type="match status" value="1"/>
</dbReference>
<evidence type="ECO:0000313" key="3">
    <source>
        <dbReference type="EMBL" id="NJP47784.1"/>
    </source>
</evidence>
<dbReference type="InterPro" id="IPR015378">
    <property type="entry name" value="Transposase-like_Mu_C"/>
</dbReference>
<name>A0ABX0ZZR7_9ACTN</name>
<dbReference type="SUPFAM" id="SSF50610">
    <property type="entry name" value="mu transposase, C-terminal domain"/>
    <property type="match status" value="1"/>
</dbReference>
<dbReference type="InterPro" id="IPR012337">
    <property type="entry name" value="RNaseH-like_sf"/>
</dbReference>
<dbReference type="InterPro" id="IPR009004">
    <property type="entry name" value="Transposase_Mu_C"/>
</dbReference>
<dbReference type="Pfam" id="PF09299">
    <property type="entry name" value="Mu-transpos_C"/>
    <property type="match status" value="1"/>
</dbReference>
<dbReference type="InterPro" id="IPR036397">
    <property type="entry name" value="RNaseH_sf"/>
</dbReference>
<protein>
    <submittedName>
        <fullName evidence="3">Transposase</fullName>
    </submittedName>
</protein>
<sequence>MDQAPVPAPVSRREKKNLLTAAIRSLLALQQVTSADVRLVARSVGVDESTVWRRLKRARATGTADLPPREHFEITKELRVRLAYHRGNVKGVHDELVKEAGHTKDDSDMEAGGTENGVPSLSTLRRAFHRDLTPGDLAGLRSGIPASRAHDPHLRRPPTARNEEWEGDHKQAPVLVWADGRLVKPWVTWFCDCHTGMTMGWAVTPHFPHRGSILAALRSCILTDDVHGPAGGLPRRIRIDRGKDFLSRAVGQAMGAFGVHVDVLPPYTPHLKGSIENLNRAATSMFFSTLPRYTKSQKLNTKRRSGDKDPALTIDAFTGLFATWVRTRNAEHRMQGYGDLTPLESWNSDDTPLREPTLRDLDTFLLEAERSTRIIHGHGIRWQNRDYVGAWMTGRTGTEVVVRYQPHHPRTIEAFHARTGQHLGTAHLADEASEQEIREVYQARDERVKRLRRDLADAQRRRRRQFQPLTQAGPARQAGTMARKQAAAELGAAPRARIKEDDGVPAGYMPRRLTPGARWAIPAPSDTAGQDSQ</sequence>
<organism evidence="3 4">
    <name type="scientific">Actinacidiphila epipremni</name>
    <dbReference type="NCBI Taxonomy" id="2053013"/>
    <lineage>
        <taxon>Bacteria</taxon>
        <taxon>Bacillati</taxon>
        <taxon>Actinomycetota</taxon>
        <taxon>Actinomycetes</taxon>
        <taxon>Kitasatosporales</taxon>
        <taxon>Streptomycetaceae</taxon>
        <taxon>Actinacidiphila</taxon>
    </lineage>
</organism>
<comment type="caution">
    <text evidence="3">The sequence shown here is derived from an EMBL/GenBank/DDBJ whole genome shotgun (WGS) entry which is preliminary data.</text>
</comment>
<feature type="region of interest" description="Disordered" evidence="1">
    <location>
        <begin position="458"/>
        <end position="533"/>
    </location>
</feature>
<dbReference type="RefSeq" id="WP_167986618.1">
    <property type="nucleotide sequence ID" value="NZ_JAATEJ010000034.1"/>
</dbReference>
<proteinExistence type="predicted"/>
<evidence type="ECO:0000256" key="1">
    <source>
        <dbReference type="SAM" id="MobiDB-lite"/>
    </source>
</evidence>
<dbReference type="PROSITE" id="PS50994">
    <property type="entry name" value="INTEGRASE"/>
    <property type="match status" value="1"/>
</dbReference>
<accession>A0ABX0ZZR7</accession>